<evidence type="ECO:0000313" key="2">
    <source>
        <dbReference type="Proteomes" id="UP000054771"/>
    </source>
</evidence>
<gene>
    <name evidence="1" type="ORF">ASPCAL08266</name>
</gene>
<name>A0A0U5CQ58_ASPCI</name>
<proteinExistence type="predicted"/>
<protein>
    <submittedName>
        <fullName evidence="1">Uncharacterized protein</fullName>
    </submittedName>
</protein>
<organism evidence="1 2">
    <name type="scientific">Aspergillus calidoustus</name>
    <dbReference type="NCBI Taxonomy" id="454130"/>
    <lineage>
        <taxon>Eukaryota</taxon>
        <taxon>Fungi</taxon>
        <taxon>Dikarya</taxon>
        <taxon>Ascomycota</taxon>
        <taxon>Pezizomycotina</taxon>
        <taxon>Eurotiomycetes</taxon>
        <taxon>Eurotiomycetidae</taxon>
        <taxon>Eurotiales</taxon>
        <taxon>Aspergillaceae</taxon>
        <taxon>Aspergillus</taxon>
        <taxon>Aspergillus subgen. Nidulantes</taxon>
    </lineage>
</organism>
<reference evidence="2" key="1">
    <citation type="journal article" date="2016" name="Genome Announc.">
        <title>Draft genome sequences of fungus Aspergillus calidoustus.</title>
        <authorList>
            <person name="Horn F."/>
            <person name="Linde J."/>
            <person name="Mattern D.J."/>
            <person name="Walther G."/>
            <person name="Guthke R."/>
            <person name="Scherlach K."/>
            <person name="Martin K."/>
            <person name="Brakhage A.A."/>
            <person name="Petzke L."/>
            <person name="Valiante V."/>
        </authorList>
    </citation>
    <scope>NUCLEOTIDE SEQUENCE [LARGE SCALE GENOMIC DNA]</scope>
    <source>
        <strain evidence="2">SF006504</strain>
    </source>
</reference>
<dbReference type="AlphaFoldDB" id="A0A0U5CQ58"/>
<accession>A0A0U5CQ58</accession>
<dbReference type="EMBL" id="CDMC01000006">
    <property type="protein sequence ID" value="CEN61613.1"/>
    <property type="molecule type" value="Genomic_DNA"/>
</dbReference>
<sequence>MNQALLFLVFDLTSVIPSRAFSLYLFIAPTVILYAQHGKIALALQPAASQPRSVRQLSPVPRLSMAFRIQPLRPAIDRLGRPHGQQSAFRRDRRRPRCYRWLILLTITDLDTTQSYTLSVDYRIASLTGSPSVQSYCYLGWAKDAWSGFLNRQTIVSTGGDAT</sequence>
<keyword evidence="2" id="KW-1185">Reference proteome</keyword>
<dbReference type="Proteomes" id="UP000054771">
    <property type="component" value="Unassembled WGS sequence"/>
</dbReference>
<evidence type="ECO:0000313" key="1">
    <source>
        <dbReference type="EMBL" id="CEN61613.1"/>
    </source>
</evidence>